<feature type="compositionally biased region" description="Acidic residues" evidence="1">
    <location>
        <begin position="232"/>
        <end position="242"/>
    </location>
</feature>
<dbReference type="GO" id="GO:0001156">
    <property type="term" value="F:TFIIIC-class transcription factor complex binding"/>
    <property type="evidence" value="ECO:0007669"/>
    <property type="project" value="TreeGrafter"/>
</dbReference>
<dbReference type="AlphaFoldDB" id="W4GNZ9"/>
<dbReference type="SUPFAM" id="SSF46689">
    <property type="entry name" value="Homeodomain-like"/>
    <property type="match status" value="1"/>
</dbReference>
<dbReference type="STRING" id="112090.W4GNZ9"/>
<feature type="region of interest" description="Disordered" evidence="1">
    <location>
        <begin position="516"/>
        <end position="555"/>
    </location>
</feature>
<protein>
    <recommendedName>
        <fullName evidence="2">Transcription factor TFIIIB component B'' Myb domain-containing protein</fullName>
    </recommendedName>
</protein>
<dbReference type="GO" id="GO:0070898">
    <property type="term" value="P:RNA polymerase III preinitiation complex assembly"/>
    <property type="evidence" value="ECO:0007669"/>
    <property type="project" value="TreeGrafter"/>
</dbReference>
<dbReference type="Pfam" id="PF15963">
    <property type="entry name" value="Myb_DNA-bind_7"/>
    <property type="match status" value="1"/>
</dbReference>
<dbReference type="OrthoDB" id="272624at2759"/>
<accession>W4GNZ9</accession>
<name>W4GNZ9_APHAT</name>
<dbReference type="GO" id="GO:0000126">
    <property type="term" value="C:transcription factor TFIIIB complex"/>
    <property type="evidence" value="ECO:0007669"/>
    <property type="project" value="TreeGrafter"/>
</dbReference>
<evidence type="ECO:0000259" key="2">
    <source>
        <dbReference type="Pfam" id="PF15963"/>
    </source>
</evidence>
<dbReference type="PANTHER" id="PTHR22929:SF0">
    <property type="entry name" value="TRANSCRIPTION FACTOR TFIIIB COMPONENT B'' HOMOLOG"/>
    <property type="match status" value="1"/>
</dbReference>
<organism evidence="3">
    <name type="scientific">Aphanomyces astaci</name>
    <name type="common">Crayfish plague agent</name>
    <dbReference type="NCBI Taxonomy" id="112090"/>
    <lineage>
        <taxon>Eukaryota</taxon>
        <taxon>Sar</taxon>
        <taxon>Stramenopiles</taxon>
        <taxon>Oomycota</taxon>
        <taxon>Saprolegniomycetes</taxon>
        <taxon>Saprolegniales</taxon>
        <taxon>Verrucalvaceae</taxon>
        <taxon>Aphanomyces</taxon>
    </lineage>
</organism>
<dbReference type="VEuPathDB" id="FungiDB:H257_05976"/>
<dbReference type="GeneID" id="20807972"/>
<feature type="domain" description="Transcription factor TFIIIB component B'' Myb" evidence="2">
    <location>
        <begin position="437"/>
        <end position="517"/>
    </location>
</feature>
<feature type="compositionally biased region" description="Low complexity" evidence="1">
    <location>
        <begin position="188"/>
        <end position="207"/>
    </location>
</feature>
<gene>
    <name evidence="3" type="ORF">H257_05976</name>
</gene>
<feature type="compositionally biased region" description="Basic and acidic residues" evidence="1">
    <location>
        <begin position="314"/>
        <end position="326"/>
    </location>
</feature>
<dbReference type="PANTHER" id="PTHR22929">
    <property type="entry name" value="RNA POLYMERASE III TRANSCRIPTION INITIATION FACTOR B"/>
    <property type="match status" value="1"/>
</dbReference>
<feature type="region of interest" description="Disordered" evidence="1">
    <location>
        <begin position="349"/>
        <end position="387"/>
    </location>
</feature>
<sequence length="555" mass="59923">MSQRVPLLKAKPTRKPIRGLLVAPKVKTSTSQPTTPANAAAATPNEAQETPSRPAVEAAATTPKNGKGRATGTAAPPRNDSPVRQENLHAASPSTPHERATTRRSGKAASPNPPAIAASPKRIDSKPAPICITVPANSPAPRIIAPPRGIIAPGGSFGLPPPPKPMQISTPSPSRPSPKGVPIASRIAPPSSHKPTTTASPPTKPTTGGIAATQDERSPRANRTTNKKAGNNDDDDDDDSDDAPMLPKSRRTAAKRLLGLPPRSKVARGIPRSRKPAKRYLHEDHHIPVKTQFLAYAAAPHAETRMVKRKTSASRRDLSPPSRESEPEIASMTMGELALSVPFGRRRVDEEEAAHSNDDEDEDNMSRVDAAARRKQDVASRGAATGRPQVEIVNGQIVLSTKSLTVHEDELMQEDDETDGHEPHPRLGRAAGYLSGRSSSRRWNYIETKQFFYCLSHIGTDFTLMETLFPNRTRAELKLKFKSEEKRHRALVEVALEGAKRPLDADVAELAADNLKQLQAKKHDPDEDDMGGDDDQPNAATGEDAEEQVGEFMLI</sequence>
<dbReference type="InterPro" id="IPR009057">
    <property type="entry name" value="Homeodomain-like_sf"/>
</dbReference>
<feature type="region of interest" description="Disordered" evidence="1">
    <location>
        <begin position="412"/>
        <end position="433"/>
    </location>
</feature>
<feature type="compositionally biased region" description="Low complexity" evidence="1">
    <location>
        <begin position="28"/>
        <end position="51"/>
    </location>
</feature>
<dbReference type="RefSeq" id="XP_009829313.1">
    <property type="nucleotide sequence ID" value="XM_009831011.1"/>
</dbReference>
<evidence type="ECO:0000256" key="1">
    <source>
        <dbReference type="SAM" id="MobiDB-lite"/>
    </source>
</evidence>
<dbReference type="InterPro" id="IPR039467">
    <property type="entry name" value="TFIIIB_B''_Myb"/>
</dbReference>
<feature type="region of interest" description="Disordered" evidence="1">
    <location>
        <begin position="1"/>
        <end position="284"/>
    </location>
</feature>
<dbReference type="EMBL" id="KI913124">
    <property type="protein sequence ID" value="ETV81455.1"/>
    <property type="molecule type" value="Genomic_DNA"/>
</dbReference>
<proteinExistence type="predicted"/>
<feature type="compositionally biased region" description="Low complexity" evidence="1">
    <location>
        <begin position="139"/>
        <end position="154"/>
    </location>
</feature>
<feature type="region of interest" description="Disordered" evidence="1">
    <location>
        <begin position="305"/>
        <end position="337"/>
    </location>
</feature>
<reference evidence="3" key="1">
    <citation type="submission" date="2013-12" db="EMBL/GenBank/DDBJ databases">
        <title>The Genome Sequence of Aphanomyces astaci APO3.</title>
        <authorList>
            <consortium name="The Broad Institute Genomics Platform"/>
            <person name="Russ C."/>
            <person name="Tyler B."/>
            <person name="van West P."/>
            <person name="Dieguez-Uribeondo J."/>
            <person name="Young S.K."/>
            <person name="Zeng Q."/>
            <person name="Gargeya S."/>
            <person name="Fitzgerald M."/>
            <person name="Abouelleil A."/>
            <person name="Alvarado L."/>
            <person name="Chapman S.B."/>
            <person name="Gainer-Dewar J."/>
            <person name="Goldberg J."/>
            <person name="Griggs A."/>
            <person name="Gujja S."/>
            <person name="Hansen M."/>
            <person name="Howarth C."/>
            <person name="Imamovic A."/>
            <person name="Ireland A."/>
            <person name="Larimer J."/>
            <person name="McCowan C."/>
            <person name="Murphy C."/>
            <person name="Pearson M."/>
            <person name="Poon T.W."/>
            <person name="Priest M."/>
            <person name="Roberts A."/>
            <person name="Saif S."/>
            <person name="Shea T."/>
            <person name="Sykes S."/>
            <person name="Wortman J."/>
            <person name="Nusbaum C."/>
            <person name="Birren B."/>
        </authorList>
    </citation>
    <scope>NUCLEOTIDE SEQUENCE [LARGE SCALE GENOMIC DNA]</scope>
    <source>
        <strain evidence="3">APO3</strain>
    </source>
</reference>
<feature type="compositionally biased region" description="Acidic residues" evidence="1">
    <location>
        <begin position="526"/>
        <end position="536"/>
    </location>
</feature>
<feature type="compositionally biased region" description="Basic and acidic residues" evidence="1">
    <location>
        <begin position="364"/>
        <end position="378"/>
    </location>
</feature>
<evidence type="ECO:0000313" key="3">
    <source>
        <dbReference type="EMBL" id="ETV81455.1"/>
    </source>
</evidence>